<dbReference type="AlphaFoldDB" id="A0A8S1UV09"/>
<evidence type="ECO:0000313" key="3">
    <source>
        <dbReference type="Proteomes" id="UP000683925"/>
    </source>
</evidence>
<protein>
    <submittedName>
        <fullName evidence="2">Uncharacterized protein</fullName>
    </submittedName>
</protein>
<feature type="compositionally biased region" description="Basic residues" evidence="1">
    <location>
        <begin position="121"/>
        <end position="132"/>
    </location>
</feature>
<reference evidence="2" key="1">
    <citation type="submission" date="2021-01" db="EMBL/GenBank/DDBJ databases">
        <authorList>
            <consortium name="Genoscope - CEA"/>
            <person name="William W."/>
        </authorList>
    </citation>
    <scope>NUCLEOTIDE SEQUENCE</scope>
</reference>
<gene>
    <name evidence="2" type="ORF">POCTA_138.1.T0500067</name>
</gene>
<keyword evidence="3" id="KW-1185">Reference proteome</keyword>
<evidence type="ECO:0000313" key="2">
    <source>
        <dbReference type="EMBL" id="CAD8167409.1"/>
    </source>
</evidence>
<accession>A0A8S1UV09</accession>
<organism evidence="2 3">
    <name type="scientific">Paramecium octaurelia</name>
    <dbReference type="NCBI Taxonomy" id="43137"/>
    <lineage>
        <taxon>Eukaryota</taxon>
        <taxon>Sar</taxon>
        <taxon>Alveolata</taxon>
        <taxon>Ciliophora</taxon>
        <taxon>Intramacronucleata</taxon>
        <taxon>Oligohymenophorea</taxon>
        <taxon>Peniculida</taxon>
        <taxon>Parameciidae</taxon>
        <taxon>Paramecium</taxon>
    </lineage>
</organism>
<proteinExistence type="predicted"/>
<evidence type="ECO:0000256" key="1">
    <source>
        <dbReference type="SAM" id="MobiDB-lite"/>
    </source>
</evidence>
<dbReference type="EMBL" id="CAJJDP010000050">
    <property type="protein sequence ID" value="CAD8167409.1"/>
    <property type="molecule type" value="Genomic_DNA"/>
</dbReference>
<name>A0A8S1UV09_PAROT</name>
<feature type="region of interest" description="Disordered" evidence="1">
    <location>
        <begin position="106"/>
        <end position="162"/>
    </location>
</feature>
<dbReference type="OrthoDB" id="308165at2759"/>
<dbReference type="OMA" id="DHVSMIT"/>
<feature type="compositionally biased region" description="Low complexity" evidence="1">
    <location>
        <begin position="198"/>
        <end position="209"/>
    </location>
</feature>
<feature type="region of interest" description="Disordered" evidence="1">
    <location>
        <begin position="193"/>
        <end position="234"/>
    </location>
</feature>
<dbReference type="Proteomes" id="UP000683925">
    <property type="component" value="Unassembled WGS sequence"/>
</dbReference>
<comment type="caution">
    <text evidence="2">The sequence shown here is derived from an EMBL/GenBank/DDBJ whole genome shotgun (WGS) entry which is preliminary data.</text>
</comment>
<sequence length="383" mass="44495">MQKRRSKQMITMGIKICQIQIHQANNLLNSKHIEQLNNKMKTRRSVSAQPSYQSEEDYIERNKHICKSIHPKLTFRQIRNKLSSEWNILSNKPKKQTRLDDFVIQLSSSPNHNEKPISQKQQKKTTKQKQLKNHQISKNQKPPQNKKLKQITISPPPKQVPSIVITDSESLKISLTSQEEKQPIVRENPVIISTNSLQNKDPNQQPQKKISNVKKEESKCNFTEKQKISKENKKPKIKLPIQKLKLRRLKKLSKLKSKSKPGIPPEFQPVLAQDFINSVKKFDHVSMITISNSQVDQGQVGLDEIQSIVSHTYGIIDHGLSNSERLNFQLFFEVEFSPKENGYVPKNTFCTSKQAAFYCKELTLEYISKHKDIFTQNDEYYLK</sequence>
<feature type="compositionally biased region" description="Basic and acidic residues" evidence="1">
    <location>
        <begin position="213"/>
        <end position="234"/>
    </location>
</feature>